<dbReference type="OrthoDB" id="7067242at2"/>
<name>A0A4R0I6S2_9ACTN</name>
<dbReference type="Proteomes" id="UP000292695">
    <property type="component" value="Unassembled WGS sequence"/>
</dbReference>
<dbReference type="RefSeq" id="WP_131295471.1">
    <property type="nucleotide sequence ID" value="NZ_SJKA01000019.1"/>
</dbReference>
<sequence>MTGVTMPDVAQLFARFDSDAGSDGGARALFQMLVTDLVKVKHPDATTVEGPGNRDWGIDTVLGQLAGGSVFIWQSKYILEWQTTAPQSQVRSSFRSAVKHADEKHYKITAWTLVVPCKLAPEQLKWFQDWAKRESKKSGIAIELWDGTELRSQLITRDALDVRAEYFPHTVQQATVAAGINPSERVALTEDTSQFEGALFVRQLREAGNVETDSACAHFFATDALIRDYEAKGQDDAVASMAELHLEVHDIWERHFNQEVATAQDGGRMPRLLPLVIEGAASCPNPPGLHLARAHKKGTAHRLVEQKKAGWVAHWREIAASHEQAEPTPEAAQTEVSTTGIVQPQQLLPEPDATAVMSLVPPSTEQP</sequence>
<evidence type="ECO:0000313" key="2">
    <source>
        <dbReference type="Proteomes" id="UP000292695"/>
    </source>
</evidence>
<keyword evidence="2" id="KW-1185">Reference proteome</keyword>
<proteinExistence type="predicted"/>
<accession>A0A4R0I6S2</accession>
<reference evidence="1 2" key="1">
    <citation type="submission" date="2019-02" db="EMBL/GenBank/DDBJ databases">
        <title>Kribbella capetownensis sp. nov. and Kribbella speibonae sp. nov., isolated from soil.</title>
        <authorList>
            <person name="Curtis S.M."/>
            <person name="Norton I."/>
            <person name="Everest G.J."/>
            <person name="Meyers P.R."/>
        </authorList>
    </citation>
    <scope>NUCLEOTIDE SEQUENCE [LARGE SCALE GENOMIC DNA]</scope>
    <source>
        <strain evidence="1 2">DSM 27082</strain>
    </source>
</reference>
<gene>
    <name evidence="1" type="ORF">E0H50_35950</name>
</gene>
<comment type="caution">
    <text evidence="1">The sequence shown here is derived from an EMBL/GenBank/DDBJ whole genome shotgun (WGS) entry which is preliminary data.</text>
</comment>
<dbReference type="EMBL" id="SJKA01000019">
    <property type="protein sequence ID" value="TCC21670.1"/>
    <property type="molecule type" value="Genomic_DNA"/>
</dbReference>
<evidence type="ECO:0000313" key="1">
    <source>
        <dbReference type="EMBL" id="TCC21670.1"/>
    </source>
</evidence>
<evidence type="ECO:0008006" key="3">
    <source>
        <dbReference type="Google" id="ProtNLM"/>
    </source>
</evidence>
<dbReference type="AlphaFoldDB" id="A0A4R0I6S2"/>
<protein>
    <recommendedName>
        <fullName evidence="3">Serine/threonine protein kinase</fullName>
    </recommendedName>
</protein>
<organism evidence="1 2">
    <name type="scientific">Kribbella sindirgiensis</name>
    <dbReference type="NCBI Taxonomy" id="1124744"/>
    <lineage>
        <taxon>Bacteria</taxon>
        <taxon>Bacillati</taxon>
        <taxon>Actinomycetota</taxon>
        <taxon>Actinomycetes</taxon>
        <taxon>Propionibacteriales</taxon>
        <taxon>Kribbellaceae</taxon>
        <taxon>Kribbella</taxon>
    </lineage>
</organism>